<dbReference type="SUPFAM" id="SSF53474">
    <property type="entry name" value="alpha/beta-Hydrolases"/>
    <property type="match status" value="1"/>
</dbReference>
<dbReference type="Gene3D" id="3.40.50.1820">
    <property type="entry name" value="alpha/beta hydrolase"/>
    <property type="match status" value="1"/>
</dbReference>
<reference evidence="2 3" key="1">
    <citation type="submission" date="2021-04" db="EMBL/GenBank/DDBJ databases">
        <title>Nocardia tengchongensis.</title>
        <authorList>
            <person name="Zhuang k."/>
            <person name="Ran Y."/>
            <person name="Li W."/>
        </authorList>
    </citation>
    <scope>NUCLEOTIDE SEQUENCE [LARGE SCALE GENOMIC DNA]</scope>
    <source>
        <strain evidence="2 3">CFH S0057</strain>
    </source>
</reference>
<feature type="domain" description="AB hydrolase-1" evidence="1">
    <location>
        <begin position="19"/>
        <end position="122"/>
    </location>
</feature>
<evidence type="ECO:0000313" key="2">
    <source>
        <dbReference type="EMBL" id="QVI22741.1"/>
    </source>
</evidence>
<sequence>MTTEDGARIHYRDTGGDGPAVVLMHGFFKDSEMWAAQERSLAPDYRLITIDARGHGLTEDSDAPFDNWRLAWDAWAVVDHLGLDRVVAGGLLQGGWIGMRMALLQPSRVRGLILIGTRADAYDAAESVGFEMIIMNQWILGDGPLEPIATPIAVQMIGGTREDRRYWLDKWNASDRRRLQQAGRCLIDRESIVDLVKDITAPALLMHGVQDQIHSRRQTEELAGQLGGPTRVETIDGLGAAHAVTYTHPEVTDPIILDWLASLPA</sequence>
<dbReference type="PRINTS" id="PR00412">
    <property type="entry name" value="EPOXHYDRLASE"/>
</dbReference>
<protein>
    <submittedName>
        <fullName evidence="2">Alpha/beta hydrolase</fullName>
    </submittedName>
</protein>
<dbReference type="PANTHER" id="PTHR43798:SF29">
    <property type="entry name" value="AB HYDROLASE-1 DOMAIN-CONTAINING PROTEIN"/>
    <property type="match status" value="1"/>
</dbReference>
<evidence type="ECO:0000259" key="1">
    <source>
        <dbReference type="Pfam" id="PF00561"/>
    </source>
</evidence>
<evidence type="ECO:0000313" key="3">
    <source>
        <dbReference type="Proteomes" id="UP000683310"/>
    </source>
</evidence>
<dbReference type="InterPro" id="IPR000639">
    <property type="entry name" value="Epox_hydrolase-like"/>
</dbReference>
<dbReference type="InterPro" id="IPR029058">
    <property type="entry name" value="AB_hydrolase_fold"/>
</dbReference>
<keyword evidence="3" id="KW-1185">Reference proteome</keyword>
<dbReference type="PANTHER" id="PTHR43798">
    <property type="entry name" value="MONOACYLGLYCEROL LIPASE"/>
    <property type="match status" value="1"/>
</dbReference>
<dbReference type="Pfam" id="PF00561">
    <property type="entry name" value="Abhydrolase_1"/>
    <property type="match status" value="1"/>
</dbReference>
<keyword evidence="2" id="KW-0378">Hydrolase</keyword>
<dbReference type="Proteomes" id="UP000683310">
    <property type="component" value="Chromosome"/>
</dbReference>
<dbReference type="InterPro" id="IPR000073">
    <property type="entry name" value="AB_hydrolase_1"/>
</dbReference>
<proteinExistence type="predicted"/>
<accession>A0ABX8CTR7</accession>
<dbReference type="GO" id="GO:0016787">
    <property type="term" value="F:hydrolase activity"/>
    <property type="evidence" value="ECO:0007669"/>
    <property type="project" value="UniProtKB-KW"/>
</dbReference>
<name>A0ABX8CTR7_9NOCA</name>
<gene>
    <name evidence="2" type="ORF">KHQ06_07005</name>
</gene>
<organism evidence="2 3">
    <name type="scientific">Nocardia tengchongensis</name>
    <dbReference type="NCBI Taxonomy" id="2055889"/>
    <lineage>
        <taxon>Bacteria</taxon>
        <taxon>Bacillati</taxon>
        <taxon>Actinomycetota</taxon>
        <taxon>Actinomycetes</taxon>
        <taxon>Mycobacteriales</taxon>
        <taxon>Nocardiaceae</taxon>
        <taxon>Nocardia</taxon>
    </lineage>
</organism>
<dbReference type="InterPro" id="IPR050266">
    <property type="entry name" value="AB_hydrolase_sf"/>
</dbReference>
<dbReference type="EMBL" id="CP074371">
    <property type="protein sequence ID" value="QVI22741.1"/>
    <property type="molecule type" value="Genomic_DNA"/>
</dbReference>